<proteinExistence type="predicted"/>
<dbReference type="Gene3D" id="2.60.40.2230">
    <property type="entry name" value="Uncharacterised protein YcnI-like PF07987, DUF1775"/>
    <property type="match status" value="1"/>
</dbReference>
<feature type="signal peptide" evidence="2">
    <location>
        <begin position="1"/>
        <end position="27"/>
    </location>
</feature>
<dbReference type="AlphaFoldDB" id="A0A7I7TBP3"/>
<protein>
    <recommendedName>
        <fullName evidence="3">YncI copper-binding domain-containing protein</fullName>
    </recommendedName>
</protein>
<keyword evidence="1" id="KW-0812">Transmembrane</keyword>
<dbReference type="Proteomes" id="UP000467148">
    <property type="component" value="Chromosome"/>
</dbReference>
<reference evidence="4 5" key="1">
    <citation type="journal article" date="2019" name="Emerg. Microbes Infect.">
        <title>Comprehensive subspecies identification of 175 nontuberculous mycobacteria species based on 7547 genomic profiles.</title>
        <authorList>
            <person name="Matsumoto Y."/>
            <person name="Kinjo T."/>
            <person name="Motooka D."/>
            <person name="Nabeya D."/>
            <person name="Jung N."/>
            <person name="Uechi K."/>
            <person name="Horii T."/>
            <person name="Iida T."/>
            <person name="Fujita J."/>
            <person name="Nakamura S."/>
        </authorList>
    </citation>
    <scope>NUCLEOTIDE SEQUENCE [LARGE SCALE GENOMIC DNA]</scope>
    <source>
        <strain evidence="4 5">JCM 30396</strain>
    </source>
</reference>
<dbReference type="InterPro" id="IPR012533">
    <property type="entry name" value="YcnI-copper_dom"/>
</dbReference>
<dbReference type="InterPro" id="IPR038507">
    <property type="entry name" value="YcnI-like_sf"/>
</dbReference>
<evidence type="ECO:0000256" key="2">
    <source>
        <dbReference type="SAM" id="SignalP"/>
    </source>
</evidence>
<dbReference type="RefSeq" id="WP_163749638.1">
    <property type="nucleotide sequence ID" value="NZ_AP022596.1"/>
</dbReference>
<dbReference type="KEGG" id="mhev:MHEL_38190"/>
<keyword evidence="1" id="KW-0472">Membrane</keyword>
<keyword evidence="2" id="KW-0732">Signal</keyword>
<dbReference type="Pfam" id="PF07987">
    <property type="entry name" value="DUF1775"/>
    <property type="match status" value="1"/>
</dbReference>
<name>A0A7I7TBP3_9MYCO</name>
<dbReference type="EMBL" id="AP022596">
    <property type="protein sequence ID" value="BBY65576.1"/>
    <property type="molecule type" value="Genomic_DNA"/>
</dbReference>
<keyword evidence="1" id="KW-1133">Transmembrane helix</keyword>
<evidence type="ECO:0000313" key="5">
    <source>
        <dbReference type="Proteomes" id="UP000467148"/>
    </source>
</evidence>
<feature type="chain" id="PRO_5039104196" description="YncI copper-binding domain-containing protein" evidence="2">
    <location>
        <begin position="28"/>
        <end position="233"/>
    </location>
</feature>
<evidence type="ECO:0000259" key="3">
    <source>
        <dbReference type="Pfam" id="PF07987"/>
    </source>
</evidence>
<evidence type="ECO:0000256" key="1">
    <source>
        <dbReference type="SAM" id="Phobius"/>
    </source>
</evidence>
<organism evidence="4 5">
    <name type="scientific">Mycolicibacterium helvum</name>
    <dbReference type="NCBI Taxonomy" id="1534349"/>
    <lineage>
        <taxon>Bacteria</taxon>
        <taxon>Bacillati</taxon>
        <taxon>Actinomycetota</taxon>
        <taxon>Actinomycetes</taxon>
        <taxon>Mycobacteriales</taxon>
        <taxon>Mycobacteriaceae</taxon>
        <taxon>Mycolicibacterium</taxon>
    </lineage>
</organism>
<sequence>MGKALATTIIGAAVTAAGIGLAAPAYAHVEVSGTDATQGGYGVLTFRVPSESDTASTTDLLVTLPDDQPILSVSTQPKPGWTATLTKKKLATPQKDDDGNEVTDYVSTVEWKADNPQAAVPPNQFDMFNISAGPLPKQAMISLPAVQTYSDGKIVRWDERAAMGQPEPEHPAPMLMLAAGTDQGSAAPAAAPAAAAPATSSTPAWPGITALVLAIVAVLLGVANLVLVRRRSS</sequence>
<feature type="transmembrane region" description="Helical" evidence="1">
    <location>
        <begin position="204"/>
        <end position="228"/>
    </location>
</feature>
<evidence type="ECO:0000313" key="4">
    <source>
        <dbReference type="EMBL" id="BBY65576.1"/>
    </source>
</evidence>
<accession>A0A7I7TBP3</accession>
<dbReference type="CDD" id="cd08545">
    <property type="entry name" value="YcnI_like"/>
    <property type="match status" value="1"/>
</dbReference>
<feature type="domain" description="YncI copper-binding" evidence="3">
    <location>
        <begin position="28"/>
        <end position="177"/>
    </location>
</feature>
<gene>
    <name evidence="4" type="ORF">MHEL_38190</name>
</gene>
<keyword evidence="5" id="KW-1185">Reference proteome</keyword>